<comment type="caution">
    <text evidence="1">The sequence shown here is derived from an EMBL/GenBank/DDBJ whole genome shotgun (WGS) entry which is preliminary data.</text>
</comment>
<protein>
    <submittedName>
        <fullName evidence="1">Uncharacterized protein</fullName>
    </submittedName>
</protein>
<dbReference type="AlphaFoldDB" id="A0A0W8FM07"/>
<dbReference type="EMBL" id="LNQE01001004">
    <property type="protein sequence ID" value="KUG21935.1"/>
    <property type="molecule type" value="Genomic_DNA"/>
</dbReference>
<sequence>MLIIVPIMRVPRWRGIKGVDAFKAVIIFISYVNTLCPPPSLRDTSASGG</sequence>
<gene>
    <name evidence="1" type="ORF">ASZ90_008292</name>
</gene>
<name>A0A0W8FM07_9ZZZZ</name>
<evidence type="ECO:0000313" key="1">
    <source>
        <dbReference type="EMBL" id="KUG21935.1"/>
    </source>
</evidence>
<accession>A0A0W8FM07</accession>
<organism evidence="1">
    <name type="scientific">hydrocarbon metagenome</name>
    <dbReference type="NCBI Taxonomy" id="938273"/>
    <lineage>
        <taxon>unclassified sequences</taxon>
        <taxon>metagenomes</taxon>
        <taxon>ecological metagenomes</taxon>
    </lineage>
</organism>
<reference evidence="1" key="1">
    <citation type="journal article" date="2015" name="Proc. Natl. Acad. Sci. U.S.A.">
        <title>Networks of energetic and metabolic interactions define dynamics in microbial communities.</title>
        <authorList>
            <person name="Embree M."/>
            <person name="Liu J.K."/>
            <person name="Al-Bassam M.M."/>
            <person name="Zengler K."/>
        </authorList>
    </citation>
    <scope>NUCLEOTIDE SEQUENCE</scope>
</reference>
<proteinExistence type="predicted"/>